<organism evidence="1 2">
    <name type="scientific">Colletotrichum spinosum</name>
    <dbReference type="NCBI Taxonomy" id="1347390"/>
    <lineage>
        <taxon>Eukaryota</taxon>
        <taxon>Fungi</taxon>
        <taxon>Dikarya</taxon>
        <taxon>Ascomycota</taxon>
        <taxon>Pezizomycotina</taxon>
        <taxon>Sordariomycetes</taxon>
        <taxon>Hypocreomycetidae</taxon>
        <taxon>Glomerellales</taxon>
        <taxon>Glomerellaceae</taxon>
        <taxon>Colletotrichum</taxon>
        <taxon>Colletotrichum orbiculare species complex</taxon>
    </lineage>
</organism>
<comment type="caution">
    <text evidence="1">The sequence shown here is derived from an EMBL/GenBank/DDBJ whole genome shotgun (WGS) entry which is preliminary data.</text>
</comment>
<keyword evidence="2" id="KW-1185">Reference proteome</keyword>
<dbReference type="EMBL" id="QAPG01000281">
    <property type="protein sequence ID" value="TDZ29402.1"/>
    <property type="molecule type" value="Genomic_DNA"/>
</dbReference>
<sequence>MVKRGLMRMGEKSVPFVPGSAVLCPAHKELNPWRIRNLFTLLAVEIIDKMERMRHYVKKKYKPADTWEFRDFVERMNSVQALWMEPDTFRHIWKFEGPFKKFSGRDYQGTPFKCIETWKFKRTSSENFDVRALKRAS</sequence>
<dbReference type="AlphaFoldDB" id="A0A4R8PUF0"/>
<reference evidence="1 2" key="1">
    <citation type="submission" date="2018-11" db="EMBL/GenBank/DDBJ databases">
        <title>Genome sequence and assembly of Colletotrichum spinosum.</title>
        <authorList>
            <person name="Gan P."/>
            <person name="Shirasu K."/>
        </authorList>
    </citation>
    <scope>NUCLEOTIDE SEQUENCE [LARGE SCALE GENOMIC DNA]</scope>
    <source>
        <strain evidence="1 2">CBS 515.97</strain>
    </source>
</reference>
<protein>
    <submittedName>
        <fullName evidence="1">Uncharacterized protein</fullName>
    </submittedName>
</protein>
<accession>A0A4R8PUF0</accession>
<name>A0A4R8PUF0_9PEZI</name>
<evidence type="ECO:0000313" key="1">
    <source>
        <dbReference type="EMBL" id="TDZ29402.1"/>
    </source>
</evidence>
<gene>
    <name evidence="1" type="ORF">C8035_v011392</name>
</gene>
<evidence type="ECO:0000313" key="2">
    <source>
        <dbReference type="Proteomes" id="UP000295083"/>
    </source>
</evidence>
<proteinExistence type="predicted"/>
<dbReference type="Proteomes" id="UP000295083">
    <property type="component" value="Unassembled WGS sequence"/>
</dbReference>